<comment type="caution">
    <text evidence="8">The sequence shown here is derived from an EMBL/GenBank/DDBJ whole genome shotgun (WGS) entry which is preliminary data.</text>
</comment>
<feature type="transmembrane region" description="Helical" evidence="7">
    <location>
        <begin position="132"/>
        <end position="156"/>
    </location>
</feature>
<evidence type="ECO:0000256" key="6">
    <source>
        <dbReference type="ARBA" id="ARBA00023136"/>
    </source>
</evidence>
<comment type="subcellular location">
    <subcellularLocation>
        <location evidence="1">Membrane</location>
        <topology evidence="1">Multi-pass membrane protein</topology>
    </subcellularLocation>
</comment>
<keyword evidence="2" id="KW-0813">Transport</keyword>
<keyword evidence="5 7" id="KW-1133">Transmembrane helix</keyword>
<name>A0ABQ3G8M0_9BURK</name>
<dbReference type="Pfam" id="PF03547">
    <property type="entry name" value="Mem_trans"/>
    <property type="match status" value="1"/>
</dbReference>
<feature type="transmembrane region" description="Helical" evidence="7">
    <location>
        <begin position="241"/>
        <end position="261"/>
    </location>
</feature>
<feature type="transmembrane region" description="Helical" evidence="7">
    <location>
        <begin position="12"/>
        <end position="33"/>
    </location>
</feature>
<evidence type="ECO:0000256" key="4">
    <source>
        <dbReference type="ARBA" id="ARBA00022692"/>
    </source>
</evidence>
<dbReference type="PANTHER" id="PTHR36838">
    <property type="entry name" value="AUXIN EFFLUX CARRIER FAMILY PROTEIN"/>
    <property type="match status" value="1"/>
</dbReference>
<feature type="transmembrane region" description="Helical" evidence="7">
    <location>
        <begin position="267"/>
        <end position="286"/>
    </location>
</feature>
<evidence type="ECO:0000313" key="9">
    <source>
        <dbReference type="Proteomes" id="UP000626210"/>
    </source>
</evidence>
<organism evidence="8 9">
    <name type="scientific">Pseudorhodoferax aquiterrae</name>
    <dbReference type="NCBI Taxonomy" id="747304"/>
    <lineage>
        <taxon>Bacteria</taxon>
        <taxon>Pseudomonadati</taxon>
        <taxon>Pseudomonadota</taxon>
        <taxon>Betaproteobacteria</taxon>
        <taxon>Burkholderiales</taxon>
        <taxon>Comamonadaceae</taxon>
    </lineage>
</organism>
<keyword evidence="6 7" id="KW-0472">Membrane</keyword>
<dbReference type="EMBL" id="BMYK01000017">
    <property type="protein sequence ID" value="GHC93329.1"/>
    <property type="molecule type" value="Genomic_DNA"/>
</dbReference>
<keyword evidence="3" id="KW-1003">Cell membrane</keyword>
<evidence type="ECO:0000256" key="3">
    <source>
        <dbReference type="ARBA" id="ARBA00022475"/>
    </source>
</evidence>
<sequence length="318" mass="32898">MRRPFPYQMTAVGNVLAATGPIYLLILAGFLCVRLRVFDATQVRVLGRFATLIALPALLLRALASRPLGEVLSPRFLAAYAAGSLAALALGFVWARRVRREGVTKAAIMGMGMSGSNSAFFGYPIASQLLGPAAGVALALVMLVENLLMIPLALSVADSGGGSGSVLRRLAGLAHAMVRNPLVVAIAVGITVSALDLPVPAVLHQTINIVAGSASPLALFAIGGALVGLKPGGMLADVAAITLGKLVLHPLMVLLAVTLLPPVDTELAKAALVYACVPMMSVYAVLAQKYQLEGVCAAALLATMTLSFLSINLWLAWI</sequence>
<dbReference type="Proteomes" id="UP000626210">
    <property type="component" value="Unassembled WGS sequence"/>
</dbReference>
<feature type="transmembrane region" description="Helical" evidence="7">
    <location>
        <begin position="177"/>
        <end position="195"/>
    </location>
</feature>
<evidence type="ECO:0000313" key="8">
    <source>
        <dbReference type="EMBL" id="GHC93329.1"/>
    </source>
</evidence>
<feature type="transmembrane region" description="Helical" evidence="7">
    <location>
        <begin position="107"/>
        <end position="126"/>
    </location>
</feature>
<dbReference type="InterPro" id="IPR004776">
    <property type="entry name" value="Mem_transp_PIN-like"/>
</dbReference>
<gene>
    <name evidence="8" type="primary">mdcF</name>
    <name evidence="8" type="ORF">GCM10007320_44160</name>
</gene>
<feature type="transmembrane region" description="Helical" evidence="7">
    <location>
        <begin position="207"/>
        <end position="229"/>
    </location>
</feature>
<dbReference type="RefSeq" id="WP_229882995.1">
    <property type="nucleotide sequence ID" value="NZ_BMYK01000017.1"/>
</dbReference>
<proteinExistence type="predicted"/>
<reference evidence="9" key="1">
    <citation type="journal article" date="2019" name="Int. J. Syst. Evol. Microbiol.">
        <title>The Global Catalogue of Microorganisms (GCM) 10K type strain sequencing project: providing services to taxonomists for standard genome sequencing and annotation.</title>
        <authorList>
            <consortium name="The Broad Institute Genomics Platform"/>
            <consortium name="The Broad Institute Genome Sequencing Center for Infectious Disease"/>
            <person name="Wu L."/>
            <person name="Ma J."/>
        </authorList>
    </citation>
    <scope>NUCLEOTIDE SEQUENCE [LARGE SCALE GENOMIC DNA]</scope>
    <source>
        <strain evidence="9">KCTC 23314</strain>
    </source>
</reference>
<accession>A0ABQ3G8M0</accession>
<keyword evidence="4 7" id="KW-0812">Transmembrane</keyword>
<feature type="transmembrane region" description="Helical" evidence="7">
    <location>
        <begin position="76"/>
        <end position="95"/>
    </location>
</feature>
<dbReference type="PANTHER" id="PTHR36838:SF3">
    <property type="entry name" value="TRANSPORTER AUXIN EFFLUX CARRIER EC FAMILY"/>
    <property type="match status" value="1"/>
</dbReference>
<protein>
    <submittedName>
        <fullName evidence="8">Transporter</fullName>
    </submittedName>
</protein>
<feature type="transmembrane region" description="Helical" evidence="7">
    <location>
        <begin position="298"/>
        <end position="317"/>
    </location>
</feature>
<evidence type="ECO:0000256" key="1">
    <source>
        <dbReference type="ARBA" id="ARBA00004141"/>
    </source>
</evidence>
<feature type="transmembrane region" description="Helical" evidence="7">
    <location>
        <begin position="45"/>
        <end position="64"/>
    </location>
</feature>
<evidence type="ECO:0000256" key="2">
    <source>
        <dbReference type="ARBA" id="ARBA00022448"/>
    </source>
</evidence>
<evidence type="ECO:0000256" key="7">
    <source>
        <dbReference type="SAM" id="Phobius"/>
    </source>
</evidence>
<evidence type="ECO:0000256" key="5">
    <source>
        <dbReference type="ARBA" id="ARBA00022989"/>
    </source>
</evidence>
<keyword evidence="9" id="KW-1185">Reference proteome</keyword>